<dbReference type="InterPro" id="IPR011145">
    <property type="entry name" value="Scavenger_mRNA_decap_enz_N"/>
</dbReference>
<comment type="similarity">
    <text evidence="1">Belongs to the HIT family.</text>
</comment>
<name>A0A8H8CMK3_PSICU</name>
<dbReference type="InterPro" id="IPR036265">
    <property type="entry name" value="HIT-like_sf"/>
</dbReference>
<dbReference type="InterPro" id="IPR008594">
    <property type="entry name" value="DcpS/DCS2"/>
</dbReference>
<dbReference type="AlphaFoldDB" id="A0A8H8CMK3"/>
<dbReference type="PIRSF" id="PIRSF028973">
    <property type="entry name" value="Scavenger_mRNA_decap_enz"/>
    <property type="match status" value="1"/>
</dbReference>
<evidence type="ECO:0000256" key="3">
    <source>
        <dbReference type="PIRSR" id="PIRSR028973-2"/>
    </source>
</evidence>
<dbReference type="Gene3D" id="3.30.428.10">
    <property type="entry name" value="HIT-like"/>
    <property type="match status" value="1"/>
</dbReference>
<comment type="caution">
    <text evidence="4">The sequence shown here is derived from an EMBL/GenBank/DDBJ whole genome shotgun (WGS) entry which is preliminary data.</text>
</comment>
<accession>A0A8H8CMK3</accession>
<dbReference type="SUPFAM" id="SSF54197">
    <property type="entry name" value="HIT-like"/>
    <property type="match status" value="1"/>
</dbReference>
<dbReference type="GO" id="GO:0000932">
    <property type="term" value="C:P-body"/>
    <property type="evidence" value="ECO:0007669"/>
    <property type="project" value="TreeGrafter"/>
</dbReference>
<dbReference type="Gene3D" id="3.30.200.40">
    <property type="entry name" value="Scavenger mRNA decapping enzyme, N-terminal domain"/>
    <property type="match status" value="1"/>
</dbReference>
<dbReference type="GO" id="GO:0000290">
    <property type="term" value="P:deadenylation-dependent decapping of nuclear-transcribed mRNA"/>
    <property type="evidence" value="ECO:0007669"/>
    <property type="project" value="InterPro"/>
</dbReference>
<dbReference type="OrthoDB" id="10264956at2759"/>
<dbReference type="Pfam" id="PF11969">
    <property type="entry name" value="DcpS_C"/>
    <property type="match status" value="1"/>
</dbReference>
<dbReference type="Pfam" id="PF05652">
    <property type="entry name" value="DcpS"/>
    <property type="match status" value="1"/>
</dbReference>
<evidence type="ECO:0000256" key="2">
    <source>
        <dbReference type="PIRSR" id="PIRSR028973-1"/>
    </source>
</evidence>
<dbReference type="GO" id="GO:0005634">
    <property type="term" value="C:nucleus"/>
    <property type="evidence" value="ECO:0007669"/>
    <property type="project" value="TreeGrafter"/>
</dbReference>
<dbReference type="GO" id="GO:0016787">
    <property type="term" value="F:hydrolase activity"/>
    <property type="evidence" value="ECO:0007669"/>
    <property type="project" value="InterPro"/>
</dbReference>
<dbReference type="SUPFAM" id="SSF102860">
    <property type="entry name" value="mRNA decapping enzyme DcpS N-terminal domain"/>
    <property type="match status" value="1"/>
</dbReference>
<evidence type="ECO:0008006" key="5">
    <source>
        <dbReference type="Google" id="ProtNLM"/>
    </source>
</evidence>
<dbReference type="PANTHER" id="PTHR12978">
    <property type="entry name" value="HISTIDINE TRIAD HIT PROTEIN MEMBER"/>
    <property type="match status" value="1"/>
</dbReference>
<organism evidence="4">
    <name type="scientific">Psilocybe cubensis</name>
    <name type="common">Psychedelic mushroom</name>
    <name type="synonym">Stropharia cubensis</name>
    <dbReference type="NCBI Taxonomy" id="181762"/>
    <lineage>
        <taxon>Eukaryota</taxon>
        <taxon>Fungi</taxon>
        <taxon>Dikarya</taxon>
        <taxon>Basidiomycota</taxon>
        <taxon>Agaricomycotina</taxon>
        <taxon>Agaricomycetes</taxon>
        <taxon>Agaricomycetidae</taxon>
        <taxon>Agaricales</taxon>
        <taxon>Agaricineae</taxon>
        <taxon>Strophariaceae</taxon>
        <taxon>Psilocybe</taxon>
    </lineage>
</organism>
<evidence type="ECO:0000313" key="4">
    <source>
        <dbReference type="EMBL" id="KAG5170735.1"/>
    </source>
</evidence>
<reference evidence="4" key="1">
    <citation type="submission" date="2021-02" db="EMBL/GenBank/DDBJ databases">
        <title>Psilocybe cubensis genome.</title>
        <authorList>
            <person name="Mckernan K.J."/>
            <person name="Crawford S."/>
            <person name="Trippe A."/>
            <person name="Kane L.T."/>
            <person name="Mclaughlin S."/>
        </authorList>
    </citation>
    <scope>NUCLEOTIDE SEQUENCE [LARGE SCALE GENOMIC DNA]</scope>
    <source>
        <strain evidence="4">MGC-MH-2018</strain>
    </source>
</reference>
<evidence type="ECO:0000256" key="1">
    <source>
        <dbReference type="ARBA" id="ARBA00010208"/>
    </source>
</evidence>
<feature type="binding site" evidence="3">
    <location>
        <position position="176"/>
    </location>
    <ligand>
        <name>substrate</name>
    </ligand>
</feature>
<feature type="binding site" evidence="3">
    <location>
        <position position="150"/>
    </location>
    <ligand>
        <name>substrate</name>
    </ligand>
</feature>
<feature type="active site" description="Nucleophile" evidence="2">
    <location>
        <position position="248"/>
    </location>
</feature>
<feature type="binding site" evidence="3">
    <location>
        <begin position="239"/>
        <end position="250"/>
    </location>
    <ligand>
        <name>substrate</name>
    </ligand>
</feature>
<feature type="binding site" evidence="3">
    <location>
        <position position="160"/>
    </location>
    <ligand>
        <name>substrate</name>
    </ligand>
</feature>
<proteinExistence type="inferred from homology"/>
<feature type="binding site" evidence="3">
    <location>
        <position position="178"/>
    </location>
    <ligand>
        <name>substrate</name>
    </ligand>
</feature>
<dbReference type="EMBL" id="JAFIQS010000004">
    <property type="protein sequence ID" value="KAG5170735.1"/>
    <property type="molecule type" value="Genomic_DNA"/>
</dbReference>
<gene>
    <name evidence="4" type="ORF">JR316_005126</name>
</gene>
<dbReference type="GO" id="GO:0000340">
    <property type="term" value="F:RNA 7-methylguanosine cap binding"/>
    <property type="evidence" value="ECO:0007669"/>
    <property type="project" value="TreeGrafter"/>
</dbReference>
<dbReference type="PANTHER" id="PTHR12978:SF0">
    <property type="entry name" value="M7GPPPX DIPHOSPHATASE"/>
    <property type="match status" value="1"/>
</dbReference>
<sequence>MADPSCPQSLSALNKFAFEKVINEDPSTHSLILLGTLPAGPQEAEARVRAIARIEKTALSIEDAPRLLGEKGMVNRAELGGSTDIYTWLYAWLGENRERDIKINVISPATDVHIKKYTKQQQVMVHETPEIYEKFVKPYIASFPASRTQWVENILTGISEQDKILYSSSDFVILPDMKWDLKTLTSLYLMAIVKDKTIRSLRDLRRSHLGLLKSIREEAYKIVQGKWGLGRGSLRIHVHYQPSYYHFHVHIVNVNHVGSMLGLTVGQAHLLDDLISMLELDPIDGPGIFERITLTYGLGDQHGLFQIMQKNALA</sequence>
<protein>
    <recommendedName>
        <fullName evidence="5">Scavenger mRNA decapping enzyme</fullName>
    </recommendedName>
</protein>